<feature type="transmembrane region" description="Helical" evidence="1">
    <location>
        <begin position="380"/>
        <end position="404"/>
    </location>
</feature>
<keyword evidence="1" id="KW-0472">Membrane</keyword>
<sequence>MKQFFGIVLRDVRFRILMWIIGISALTLIVPPAFANLYGEAADREVLKETLANPAMVAMVGPVPEGTYTIAVMFSHEMLVFMAIVHGLFGVMIANAVSRKMEDQGLLEYVSSTGITRSNIFGTQLLIGILMNIALGAVIFTGLVVMDIESFGLEGSMLYALGTALFGLLFYMVTLVLAQLLPSSDWSFGIALSLLLLFYLGRAITDVVNTDYSVIFPYHWLSRIEPFGVNDFVWLSPFLIIAVFAWLAWFLFAKRDLDDAYITLDFKNKTRRIGSYPRLQLTGMKVLITSWLAGMLLIGLSYGSIFGELDTFINENQFLAQAMESESGMDPILQFLSTLMMVTAVVGIIPALMVSARILREEKSERLEMLVSADISRGRMLLTHGIFGVVTGALGLVLAVIGMYAASIGVEDIGVTIGEYMLTALNYTAAVVLFTGLSMLLIGISKKLHTLIWVYYLYSFFVNYLGLIIGLDDAWRIVTPFHFLAEMPAEEMDWIAWAAITAIGIALGIAGAALFKQRDIG</sequence>
<keyword evidence="1" id="KW-0812">Transmembrane</keyword>
<reference evidence="2 4" key="1">
    <citation type="journal article" date="2015" name="Int. J. Syst. Evol. Microbiol.">
        <title>Complete genome sequence of Salinicoccus halodurans H3B36, isolated from the Qaidam Basin in China.</title>
        <authorList>
            <person name="Jiang K."/>
            <person name="Xue Y."/>
            <person name="Ma Y."/>
        </authorList>
    </citation>
    <scope>NUCLEOTIDE SEQUENCE [LARGE SCALE GENOMIC DNA]</scope>
    <source>
        <strain evidence="2 4">H3B36</strain>
    </source>
</reference>
<dbReference type="KEGG" id="shv:AAT16_03520"/>
<keyword evidence="4" id="KW-1185">Reference proteome</keyword>
<dbReference type="EMBL" id="FOTB01000004">
    <property type="protein sequence ID" value="SFK81765.1"/>
    <property type="molecule type" value="Genomic_DNA"/>
</dbReference>
<dbReference type="AlphaFoldDB" id="A0A0F7HKT7"/>
<gene>
    <name evidence="2" type="ORF">AAT16_03520</name>
    <name evidence="3" type="ORF">SAMN05216235_1815</name>
</gene>
<protein>
    <submittedName>
        <fullName evidence="2">ABC transporter</fullName>
    </submittedName>
    <submittedName>
        <fullName evidence="3">ABC-2 type transport system permease protein</fullName>
    </submittedName>
</protein>
<feature type="transmembrane region" description="Helical" evidence="1">
    <location>
        <begin position="232"/>
        <end position="252"/>
    </location>
</feature>
<accession>A0A0F7HKT7</accession>
<name>A0A0F7HKT7_9STAP</name>
<dbReference type="EMBL" id="CP011366">
    <property type="protein sequence ID" value="AKG73369.1"/>
    <property type="molecule type" value="Genomic_DNA"/>
</dbReference>
<evidence type="ECO:0000256" key="1">
    <source>
        <dbReference type="SAM" id="Phobius"/>
    </source>
</evidence>
<feature type="transmembrane region" description="Helical" evidence="1">
    <location>
        <begin position="78"/>
        <end position="97"/>
    </location>
</feature>
<feature type="transmembrane region" description="Helical" evidence="1">
    <location>
        <begin position="451"/>
        <end position="471"/>
    </location>
</feature>
<proteinExistence type="predicted"/>
<feature type="transmembrane region" description="Helical" evidence="1">
    <location>
        <begin position="185"/>
        <end position="204"/>
    </location>
</feature>
<dbReference type="Proteomes" id="UP000034029">
    <property type="component" value="Chromosome"/>
</dbReference>
<evidence type="ECO:0000313" key="3">
    <source>
        <dbReference type="EMBL" id="SFK81765.1"/>
    </source>
</evidence>
<evidence type="ECO:0000313" key="2">
    <source>
        <dbReference type="EMBL" id="AKG73369.1"/>
    </source>
</evidence>
<organism evidence="3 5">
    <name type="scientific">Salinicoccus halodurans</name>
    <dbReference type="NCBI Taxonomy" id="407035"/>
    <lineage>
        <taxon>Bacteria</taxon>
        <taxon>Bacillati</taxon>
        <taxon>Bacillota</taxon>
        <taxon>Bacilli</taxon>
        <taxon>Bacillales</taxon>
        <taxon>Staphylococcaceae</taxon>
        <taxon>Salinicoccus</taxon>
    </lineage>
</organism>
<feature type="transmembrane region" description="Helical" evidence="1">
    <location>
        <begin position="157"/>
        <end position="178"/>
    </location>
</feature>
<feature type="transmembrane region" description="Helical" evidence="1">
    <location>
        <begin position="494"/>
        <end position="515"/>
    </location>
</feature>
<evidence type="ECO:0000313" key="4">
    <source>
        <dbReference type="Proteomes" id="UP000034029"/>
    </source>
</evidence>
<feature type="transmembrane region" description="Helical" evidence="1">
    <location>
        <begin position="424"/>
        <end position="444"/>
    </location>
</feature>
<feature type="transmembrane region" description="Helical" evidence="1">
    <location>
        <begin position="12"/>
        <end position="34"/>
    </location>
</feature>
<dbReference type="OrthoDB" id="2014935at2"/>
<keyword evidence="1" id="KW-1133">Transmembrane helix</keyword>
<feature type="transmembrane region" description="Helical" evidence="1">
    <location>
        <begin position="125"/>
        <end position="145"/>
    </location>
</feature>
<dbReference type="Proteomes" id="UP000183090">
    <property type="component" value="Unassembled WGS sequence"/>
</dbReference>
<reference evidence="4" key="2">
    <citation type="submission" date="2015-04" db="EMBL/GenBank/DDBJ databases">
        <title>Complete genome sequence of Salinicoccus halodurans strain H3B36, isolated from the Qaidam basin of China.</title>
        <authorList>
            <person name="Ma Y."/>
            <person name="Jiang K."/>
            <person name="Xue Y."/>
        </authorList>
    </citation>
    <scope>NUCLEOTIDE SEQUENCE [LARGE SCALE GENOMIC DNA]</scope>
    <source>
        <strain evidence="4">H3B36</strain>
    </source>
</reference>
<dbReference type="RefSeq" id="WP_046789559.1">
    <property type="nucleotide sequence ID" value="NZ_CP011366.1"/>
</dbReference>
<feature type="transmembrane region" description="Helical" evidence="1">
    <location>
        <begin position="332"/>
        <end position="359"/>
    </location>
</feature>
<feature type="transmembrane region" description="Helical" evidence="1">
    <location>
        <begin position="286"/>
        <end position="305"/>
    </location>
</feature>
<evidence type="ECO:0000313" key="5">
    <source>
        <dbReference type="Proteomes" id="UP000183090"/>
    </source>
</evidence>
<reference evidence="3 5" key="3">
    <citation type="submission" date="2016-10" db="EMBL/GenBank/DDBJ databases">
        <authorList>
            <person name="Varghese N."/>
            <person name="Submissions S."/>
        </authorList>
    </citation>
    <scope>NUCLEOTIDE SEQUENCE [LARGE SCALE GENOMIC DNA]</scope>
    <source>
        <strain evidence="3 5">CGMCC 1.6501</strain>
    </source>
</reference>